<name>A0A0K0EI50_STRER</name>
<dbReference type="Proteomes" id="UP000035681">
    <property type="component" value="Unplaced"/>
</dbReference>
<evidence type="ECO:0000259" key="1">
    <source>
        <dbReference type="PROSITE" id="PS50106"/>
    </source>
</evidence>
<keyword evidence="2" id="KW-1185">Reference proteome</keyword>
<dbReference type="AlphaFoldDB" id="A0A0K0EI50"/>
<dbReference type="InterPro" id="IPR040264">
    <property type="entry name" value="T15H9.4-like"/>
</dbReference>
<evidence type="ECO:0000313" key="3">
    <source>
        <dbReference type="WBParaSite" id="SSTP_0000915700.1"/>
    </source>
</evidence>
<dbReference type="SUPFAM" id="SSF50156">
    <property type="entry name" value="PDZ domain-like"/>
    <property type="match status" value="1"/>
</dbReference>
<dbReference type="PANTHER" id="PTHR31327">
    <property type="entry name" value="SPERM MEIOSIS PDZ DOMAIN CONTAINING PROTEINS-RELATED"/>
    <property type="match status" value="1"/>
</dbReference>
<evidence type="ECO:0000313" key="2">
    <source>
        <dbReference type="Proteomes" id="UP000035681"/>
    </source>
</evidence>
<dbReference type="WBParaSite" id="SSTP_0000915700.1">
    <property type="protein sequence ID" value="SSTP_0000915700.1"/>
    <property type="gene ID" value="SSTP_0000915700"/>
</dbReference>
<dbReference type="PROSITE" id="PS50106">
    <property type="entry name" value="PDZ"/>
    <property type="match status" value="1"/>
</dbReference>
<dbReference type="InterPro" id="IPR001478">
    <property type="entry name" value="PDZ"/>
</dbReference>
<organism evidence="3">
    <name type="scientific">Strongyloides stercoralis</name>
    <name type="common">Threadworm</name>
    <dbReference type="NCBI Taxonomy" id="6248"/>
    <lineage>
        <taxon>Eukaryota</taxon>
        <taxon>Metazoa</taxon>
        <taxon>Ecdysozoa</taxon>
        <taxon>Nematoda</taxon>
        <taxon>Chromadorea</taxon>
        <taxon>Rhabditida</taxon>
        <taxon>Tylenchina</taxon>
        <taxon>Panagrolaimomorpha</taxon>
        <taxon>Strongyloidoidea</taxon>
        <taxon>Strongyloididae</taxon>
        <taxon>Strongyloides</taxon>
    </lineage>
</organism>
<evidence type="ECO:0000313" key="4">
    <source>
        <dbReference type="WBParaSite" id="TCONS_00002729.p1"/>
    </source>
</evidence>
<accession>A0A0K0EI50</accession>
<dbReference type="WBParaSite" id="TCONS_00002729.p1">
    <property type="protein sequence ID" value="TCONS_00002729.p1"/>
    <property type="gene ID" value="XLOC_002551"/>
</dbReference>
<protein>
    <submittedName>
        <fullName evidence="3 4">PDZ domain-containing protein</fullName>
    </submittedName>
</protein>
<dbReference type="STRING" id="6248.A0A0K0EI50"/>
<sequence>MDIEKIIFTVELTVQQLPLNDIELNQHLFVTDVGEYFINHLKFGDKLIRVNDECISTIDLFEEIMEDLLYTQITCHFERTISKHNDIIPIYEIEKKSLKFLDMKDGYIYFGVKLSITNESECMGLYLKHYQSKVLITKLTPNFETSKCLSVGDHIVAVNELRVSNKHICHDKLIKMLRKFNYAILIIERPISDEAKKWTYKALSSRIDNPASIKMKADVRDIAMKIKNEMILSDDNYEKTVKSILIKNPPAEYPNGEDVPTVTFEKETTEFNIGTDVSSNKKLKKVKKPTKARILVNKKTKKKRRKFC</sequence>
<dbReference type="Gene3D" id="2.30.42.10">
    <property type="match status" value="1"/>
</dbReference>
<dbReference type="InterPro" id="IPR036034">
    <property type="entry name" value="PDZ_sf"/>
</dbReference>
<feature type="domain" description="PDZ" evidence="1">
    <location>
        <begin position="111"/>
        <end position="179"/>
    </location>
</feature>
<proteinExistence type="predicted"/>
<reference evidence="3" key="1">
    <citation type="submission" date="2015-08" db="UniProtKB">
        <authorList>
            <consortium name="WormBaseParasite"/>
        </authorList>
    </citation>
    <scope>IDENTIFICATION</scope>
</reference>